<evidence type="ECO:0000259" key="5">
    <source>
        <dbReference type="Pfam" id="PF08640"/>
    </source>
</evidence>
<reference evidence="6 7" key="1">
    <citation type="submission" date="2015-01" db="EMBL/GenBank/DDBJ databases">
        <title>The Genome Sequence of Ochroconis gallopava CBS43764.</title>
        <authorList>
            <consortium name="The Broad Institute Genomics Platform"/>
            <person name="Cuomo C."/>
            <person name="de Hoog S."/>
            <person name="Gorbushina A."/>
            <person name="Stielow B."/>
            <person name="Teixiera M."/>
            <person name="Abouelleil A."/>
            <person name="Chapman S.B."/>
            <person name="Priest M."/>
            <person name="Young S.K."/>
            <person name="Wortman J."/>
            <person name="Nusbaum C."/>
            <person name="Birren B."/>
        </authorList>
    </citation>
    <scope>NUCLEOTIDE SEQUENCE [LARGE SCALE GENOMIC DNA]</scope>
    <source>
        <strain evidence="6 7">CBS 43764</strain>
    </source>
</reference>
<dbReference type="PANTHER" id="PTHR23271">
    <property type="entry name" value="HEPATOCELLULAR CARCINOMA-ASSOCIATED ANTIGEN 66"/>
    <property type="match status" value="1"/>
</dbReference>
<dbReference type="OrthoDB" id="28112at2759"/>
<dbReference type="InterPro" id="IPR013949">
    <property type="entry name" value="Utp6"/>
</dbReference>
<dbReference type="RefSeq" id="XP_016212714.1">
    <property type="nucleotide sequence ID" value="XM_016359465.1"/>
</dbReference>
<dbReference type="GO" id="GO:0030515">
    <property type="term" value="F:snoRNA binding"/>
    <property type="evidence" value="ECO:0007669"/>
    <property type="project" value="InterPro"/>
</dbReference>
<dbReference type="FunCoup" id="A0A0D2A8C4">
    <property type="interactions" value="278"/>
</dbReference>
<dbReference type="InterPro" id="IPR011990">
    <property type="entry name" value="TPR-like_helical_dom_sf"/>
</dbReference>
<comment type="subcellular location">
    <subcellularLocation>
        <location evidence="1">Nucleus</location>
        <location evidence="1">Nucleolus</location>
    </subcellularLocation>
</comment>
<dbReference type="STRING" id="253628.A0A0D2A8C4"/>
<dbReference type="InterPro" id="IPR055347">
    <property type="entry name" value="UTP6_N"/>
</dbReference>
<dbReference type="GO" id="GO:0034388">
    <property type="term" value="C:Pwp2p-containing subcomplex of 90S preribosome"/>
    <property type="evidence" value="ECO:0007669"/>
    <property type="project" value="TreeGrafter"/>
</dbReference>
<evidence type="ECO:0000313" key="6">
    <source>
        <dbReference type="EMBL" id="KIW02845.1"/>
    </source>
</evidence>
<dbReference type="GO" id="GO:0032040">
    <property type="term" value="C:small-subunit processome"/>
    <property type="evidence" value="ECO:0007669"/>
    <property type="project" value="TreeGrafter"/>
</dbReference>
<keyword evidence="7" id="KW-1185">Reference proteome</keyword>
<name>A0A0D2A8C4_9PEZI</name>
<dbReference type="GeneID" id="27313874"/>
<protein>
    <recommendedName>
        <fullName evidence="5">U3 small nucleolar RNA-associated protein 6 N-terminal domain-containing protein</fullName>
    </recommendedName>
</protein>
<gene>
    <name evidence="6" type="ORF">PV09_05901</name>
</gene>
<feature type="domain" description="U3 small nucleolar RNA-associated protein 6 N-terminal" evidence="5">
    <location>
        <begin position="11"/>
        <end position="81"/>
    </location>
</feature>
<dbReference type="Gene3D" id="1.25.40.10">
    <property type="entry name" value="Tetratricopeptide repeat domain"/>
    <property type="match status" value="1"/>
</dbReference>
<dbReference type="AlphaFoldDB" id="A0A0D2A8C4"/>
<keyword evidence="4" id="KW-0539">Nucleus</keyword>
<evidence type="ECO:0000256" key="2">
    <source>
        <dbReference type="ARBA" id="ARBA00022552"/>
    </source>
</evidence>
<dbReference type="Proteomes" id="UP000053259">
    <property type="component" value="Unassembled WGS sequence"/>
</dbReference>
<evidence type="ECO:0000313" key="7">
    <source>
        <dbReference type="Proteomes" id="UP000053259"/>
    </source>
</evidence>
<dbReference type="PANTHER" id="PTHR23271:SF1">
    <property type="entry name" value="U3 SMALL NUCLEOLAR RNA-ASSOCIATED PROTEIN 6 HOMOLOG"/>
    <property type="match status" value="1"/>
</dbReference>
<dbReference type="SUPFAM" id="SSF48452">
    <property type="entry name" value="TPR-like"/>
    <property type="match status" value="1"/>
</dbReference>
<accession>A0A0D2A8C4</accession>
<keyword evidence="3" id="KW-0677">Repeat</keyword>
<sequence length="453" mass="50497">MGAADKARDYLEQSVPQLQELLRKGVFTEPEIKSIARKRSSYEHTINARGHSAAHDYASYAAYEINLASLIKKRTARLKVKLGVSGHDGPRRVFFILERGVRKFPGDLGLWMQLLGFARKEKARKKLSELLTKVLRLHPTKAQIWVYAANSVLEDEADMSAARGYLQRGLRFCKRDWNLWIEYGRLECIYIAKIAARRRILGLEGRVEVQQKQDEGEDMLALPTVTAEDISPTLGTDDEVDQVAIQNMENTPALTGAIPMAIFDAAMREFDNDAELGEKFFDMVAEFERGTTIDKVLRHVVEGLVASKPDSVHTVTCQFMLPITGVATSSPDFPEALTECLATVRGALKRLSLQKKELAQSAILRLLPLTMSPDLDADICTALSASLRQYVKAIGSASDVVPVLEQLQKKKQDRASVKTLLELALKTYPQDVQLLALRDTMKPQEKAVVMADG</sequence>
<keyword evidence="2" id="KW-0698">rRNA processing</keyword>
<proteinExistence type="predicted"/>
<dbReference type="Pfam" id="PF08640">
    <property type="entry name" value="U3_assoc_6"/>
    <property type="match status" value="1"/>
</dbReference>
<dbReference type="HOGENOM" id="CLU_026025_3_1_1"/>
<dbReference type="EMBL" id="KN847547">
    <property type="protein sequence ID" value="KIW02845.1"/>
    <property type="molecule type" value="Genomic_DNA"/>
</dbReference>
<evidence type="ECO:0000256" key="1">
    <source>
        <dbReference type="ARBA" id="ARBA00004604"/>
    </source>
</evidence>
<evidence type="ECO:0000256" key="4">
    <source>
        <dbReference type="ARBA" id="ARBA00023242"/>
    </source>
</evidence>
<dbReference type="InParanoid" id="A0A0D2A8C4"/>
<organism evidence="6 7">
    <name type="scientific">Verruconis gallopava</name>
    <dbReference type="NCBI Taxonomy" id="253628"/>
    <lineage>
        <taxon>Eukaryota</taxon>
        <taxon>Fungi</taxon>
        <taxon>Dikarya</taxon>
        <taxon>Ascomycota</taxon>
        <taxon>Pezizomycotina</taxon>
        <taxon>Dothideomycetes</taxon>
        <taxon>Pleosporomycetidae</taxon>
        <taxon>Venturiales</taxon>
        <taxon>Sympoventuriaceae</taxon>
        <taxon>Verruconis</taxon>
    </lineage>
</organism>
<dbReference type="GO" id="GO:0000462">
    <property type="term" value="P:maturation of SSU-rRNA from tricistronic rRNA transcript (SSU-rRNA, 5.8S rRNA, LSU-rRNA)"/>
    <property type="evidence" value="ECO:0007669"/>
    <property type="project" value="InterPro"/>
</dbReference>
<dbReference type="VEuPathDB" id="FungiDB:PV09_05901"/>
<evidence type="ECO:0000256" key="3">
    <source>
        <dbReference type="ARBA" id="ARBA00022737"/>
    </source>
</evidence>